<comment type="caution">
    <text evidence="1">The sequence shown here is derived from an EMBL/GenBank/DDBJ whole genome shotgun (WGS) entry which is preliminary data.</text>
</comment>
<organism evidence="1 2">
    <name type="scientific">Arachis hypogaea</name>
    <name type="common">Peanut</name>
    <dbReference type="NCBI Taxonomy" id="3818"/>
    <lineage>
        <taxon>Eukaryota</taxon>
        <taxon>Viridiplantae</taxon>
        <taxon>Streptophyta</taxon>
        <taxon>Embryophyta</taxon>
        <taxon>Tracheophyta</taxon>
        <taxon>Spermatophyta</taxon>
        <taxon>Magnoliopsida</taxon>
        <taxon>eudicotyledons</taxon>
        <taxon>Gunneridae</taxon>
        <taxon>Pentapetalae</taxon>
        <taxon>rosids</taxon>
        <taxon>fabids</taxon>
        <taxon>Fabales</taxon>
        <taxon>Fabaceae</taxon>
        <taxon>Papilionoideae</taxon>
        <taxon>50 kb inversion clade</taxon>
        <taxon>dalbergioids sensu lato</taxon>
        <taxon>Dalbergieae</taxon>
        <taxon>Pterocarpus clade</taxon>
        <taxon>Arachis</taxon>
    </lineage>
</organism>
<evidence type="ECO:0000313" key="1">
    <source>
        <dbReference type="EMBL" id="RYR39901.1"/>
    </source>
</evidence>
<keyword evidence="2" id="KW-1185">Reference proteome</keyword>
<protein>
    <recommendedName>
        <fullName evidence="3">Reverse transcriptase domain-containing protein</fullName>
    </recommendedName>
</protein>
<dbReference type="EMBL" id="SDMP01000009">
    <property type="protein sequence ID" value="RYR39901.1"/>
    <property type="molecule type" value="Genomic_DNA"/>
</dbReference>
<sequence length="298" mass="35122">MSQHEAMPKPHQSLCTISKENTNLILHPTEFQPLLLISPPTNPSKQPPWHLTLPMLTMFTIRRTGQTLHWIWKPRIKLRRAGCSDRDHYPLCLTTNPDRLDRDGDKNTRFYHTKTLIRRRKNKIYKLKNPYGNWCEDQDLLKDMTFDFFQDLYKEERNIPDLSIQHHYPPLSKTESKFLIPSPSMAEIKEVVFGIGSLKFPRQDGFFALFFKENWNILADNFCSFIQTLWLSHDLISDINQTLIALIPKIFQSEFIFQFCPIALCNVAYNWKPMRTGRAGLDISHLLFEDDLFFFVEA</sequence>
<accession>A0A445BMM4</accession>
<name>A0A445BMM4_ARAHY</name>
<dbReference type="Proteomes" id="UP000289738">
    <property type="component" value="Chromosome A09"/>
</dbReference>
<evidence type="ECO:0000313" key="2">
    <source>
        <dbReference type="Proteomes" id="UP000289738"/>
    </source>
</evidence>
<evidence type="ECO:0008006" key="3">
    <source>
        <dbReference type="Google" id="ProtNLM"/>
    </source>
</evidence>
<reference evidence="1 2" key="1">
    <citation type="submission" date="2019-01" db="EMBL/GenBank/DDBJ databases">
        <title>Sequencing of cultivated peanut Arachis hypogaea provides insights into genome evolution and oil improvement.</title>
        <authorList>
            <person name="Chen X."/>
        </authorList>
    </citation>
    <scope>NUCLEOTIDE SEQUENCE [LARGE SCALE GENOMIC DNA]</scope>
    <source>
        <strain evidence="2">cv. Fuhuasheng</strain>
        <tissue evidence="1">Leaves</tissue>
    </source>
</reference>
<proteinExistence type="predicted"/>
<dbReference type="STRING" id="3818.A0A445BMM4"/>
<dbReference type="AlphaFoldDB" id="A0A445BMM4"/>
<gene>
    <name evidence="1" type="ORF">Ahy_A09g045541</name>
</gene>